<feature type="transmembrane region" description="Helical" evidence="1">
    <location>
        <begin position="359"/>
        <end position="376"/>
    </location>
</feature>
<evidence type="ECO:0000313" key="2">
    <source>
        <dbReference type="EMBL" id="TDR45019.1"/>
    </source>
</evidence>
<dbReference type="EMBL" id="SNZH01000005">
    <property type="protein sequence ID" value="TDR45019.1"/>
    <property type="molecule type" value="Genomic_DNA"/>
</dbReference>
<protein>
    <recommendedName>
        <fullName evidence="4">Pentapeptide repeat protein</fullName>
    </recommendedName>
</protein>
<name>A0A4R6Z0W7_9GAMM</name>
<dbReference type="RefSeq" id="WP_133818523.1">
    <property type="nucleotide sequence ID" value="NZ_SNZH01000005.1"/>
</dbReference>
<evidence type="ECO:0008006" key="4">
    <source>
        <dbReference type="Google" id="ProtNLM"/>
    </source>
</evidence>
<dbReference type="AlphaFoldDB" id="A0A4R6Z0W7"/>
<evidence type="ECO:0000256" key="1">
    <source>
        <dbReference type="SAM" id="Phobius"/>
    </source>
</evidence>
<reference evidence="2 3" key="1">
    <citation type="submission" date="2019-03" db="EMBL/GenBank/DDBJ databases">
        <title>Genomic Encyclopedia of Type Strains, Phase IV (KMG-IV): sequencing the most valuable type-strain genomes for metagenomic binning, comparative biology and taxonomic classification.</title>
        <authorList>
            <person name="Goeker M."/>
        </authorList>
    </citation>
    <scope>NUCLEOTIDE SEQUENCE [LARGE SCALE GENOMIC DNA]</scope>
    <source>
        <strain evidence="2 3">DSM 21667</strain>
    </source>
</reference>
<gene>
    <name evidence="2" type="ORF">DFR29_105202</name>
</gene>
<keyword evidence="1" id="KW-0472">Membrane</keyword>
<evidence type="ECO:0000313" key="3">
    <source>
        <dbReference type="Proteomes" id="UP000295293"/>
    </source>
</evidence>
<sequence length="467" mass="52060">MAAPIALRAASAAELLDALDTGDLPESVALGSEVDFSNRHFSEAVTIRGKRFAKTLRLDDSVFEAGLSITECQFDGRLSATGIRCNGKPVDLADCIFADHVVIRPVAIARLSLRSGQFAKGFEIAVAPDQPMSVDLRFSRIRGDCTIKAPAFRQPDYLGRVAMGELKLYESVLEKEASLELLGLELPDLTLSDIVLQDKASIYFVDVEATTIWMENLRVTDKANISFYDVDFSGAQLAGTNMEKFVFSRVTWPQLAGRSCLRGEIDLREKLRSEPCALREREPASARERLAENYRQLVLNFEAKRNYELAEAFHMGEMEMARLQAEPLPSSRWRRCLRNFNTYWLYRFVSVYGTSYRRAALVMAALLLVFSGLFLLNGMHYRTGKERIDYTPCLCLPASAEDWTVLGQDFVAAFGMTLSIATLQKDRPMDPAGVGGSVLSSLLLLLASSQAALLLFALRRKFRRASI</sequence>
<dbReference type="Proteomes" id="UP000295293">
    <property type="component" value="Unassembled WGS sequence"/>
</dbReference>
<accession>A0A4R6Z0W7</accession>
<comment type="caution">
    <text evidence="2">The sequence shown here is derived from an EMBL/GenBank/DDBJ whole genome shotgun (WGS) entry which is preliminary data.</text>
</comment>
<keyword evidence="1" id="KW-0812">Transmembrane</keyword>
<keyword evidence="1" id="KW-1133">Transmembrane helix</keyword>
<proteinExistence type="predicted"/>
<keyword evidence="3" id="KW-1185">Reference proteome</keyword>
<feature type="transmembrane region" description="Helical" evidence="1">
    <location>
        <begin position="438"/>
        <end position="458"/>
    </location>
</feature>
<organism evidence="2 3">
    <name type="scientific">Tahibacter aquaticus</name>
    <dbReference type="NCBI Taxonomy" id="520092"/>
    <lineage>
        <taxon>Bacteria</taxon>
        <taxon>Pseudomonadati</taxon>
        <taxon>Pseudomonadota</taxon>
        <taxon>Gammaproteobacteria</taxon>
        <taxon>Lysobacterales</taxon>
        <taxon>Rhodanobacteraceae</taxon>
        <taxon>Tahibacter</taxon>
    </lineage>
</organism>